<gene>
    <name evidence="7" type="ORF">BN940_00996</name>
</gene>
<dbReference type="GO" id="GO:0047545">
    <property type="term" value="F:(S)-2-hydroxyglutarate dehydrogenase activity"/>
    <property type="evidence" value="ECO:0007669"/>
    <property type="project" value="TreeGrafter"/>
</dbReference>
<protein>
    <submittedName>
        <fullName evidence="7">Aminobutyraldehyde dehydrogenase</fullName>
        <ecNumber evidence="7">1.2.1.19</ecNumber>
    </submittedName>
</protein>
<evidence type="ECO:0000256" key="3">
    <source>
        <dbReference type="ARBA" id="ARBA00022827"/>
    </source>
</evidence>
<dbReference type="PANTHER" id="PTHR43104">
    <property type="entry name" value="L-2-HYDROXYGLUTARATE DEHYDROGENASE, MITOCHONDRIAL"/>
    <property type="match status" value="1"/>
</dbReference>
<dbReference type="EMBL" id="HG916765">
    <property type="protein sequence ID" value="CDM22676.1"/>
    <property type="molecule type" value="Genomic_DNA"/>
</dbReference>
<evidence type="ECO:0000313" key="8">
    <source>
        <dbReference type="Proteomes" id="UP000019805"/>
    </source>
</evidence>
<dbReference type="SUPFAM" id="SSF51905">
    <property type="entry name" value="FAD/NAD(P)-binding domain"/>
    <property type="match status" value="1"/>
</dbReference>
<dbReference type="STRING" id="1437824.BN940_00996"/>
<keyword evidence="4 7" id="KW-0560">Oxidoreductase</keyword>
<dbReference type="HOGENOM" id="CLU_024775_1_1_4"/>
<dbReference type="InterPro" id="IPR006076">
    <property type="entry name" value="FAD-dep_OxRdtase"/>
</dbReference>
<evidence type="ECO:0000256" key="2">
    <source>
        <dbReference type="ARBA" id="ARBA00022630"/>
    </source>
</evidence>
<dbReference type="Pfam" id="PF01266">
    <property type="entry name" value="DAO"/>
    <property type="match status" value="1"/>
</dbReference>
<keyword evidence="3" id="KW-0274">FAD</keyword>
<evidence type="ECO:0000259" key="6">
    <source>
        <dbReference type="Pfam" id="PF01266"/>
    </source>
</evidence>
<dbReference type="OrthoDB" id="9801699at2"/>
<comment type="similarity">
    <text evidence="5">Belongs to the L2HGDH family.</text>
</comment>
<comment type="cofactor">
    <cofactor evidence="1">
        <name>FAD</name>
        <dbReference type="ChEBI" id="CHEBI:57692"/>
    </cofactor>
</comment>
<dbReference type="KEGG" id="cdn:BN940_00996"/>
<proteinExistence type="inferred from homology"/>
<dbReference type="Proteomes" id="UP000019805">
    <property type="component" value="Chromosome"/>
</dbReference>
<keyword evidence="8" id="KW-1185">Reference proteome</keyword>
<dbReference type="Gene3D" id="3.50.50.60">
    <property type="entry name" value="FAD/NAD(P)-binding domain"/>
    <property type="match status" value="1"/>
</dbReference>
<dbReference type="PANTHER" id="PTHR43104:SF4">
    <property type="entry name" value="L-2-HYDROXYGLUTARATE DEHYDROGENASE, MITOCHONDRIAL"/>
    <property type="match status" value="1"/>
</dbReference>
<dbReference type="EC" id="1.2.1.19" evidence="7"/>
<keyword evidence="2" id="KW-0285">Flavoprotein</keyword>
<dbReference type="PATRIC" id="fig|1437824.5.peg.198"/>
<reference evidence="7 8" key="1">
    <citation type="journal article" date="2014" name="BMC Microbiol.">
        <title>The oxygen-independent metabolism of cyclic monoterpenes in Castellaniella defragrans 65Phen.</title>
        <authorList>
            <person name="Petasch J."/>
            <person name="Disch E.M."/>
            <person name="Markert S."/>
            <person name="Becher D."/>
            <person name="Schweder T."/>
            <person name="Huttel B."/>
            <person name="Reinhardt R."/>
            <person name="Harder J."/>
        </authorList>
    </citation>
    <scope>NUCLEOTIDE SEQUENCE [LARGE SCALE GENOMIC DNA]</scope>
    <source>
        <strain evidence="7">65Phen</strain>
    </source>
</reference>
<name>W8X1C4_CASD6</name>
<evidence type="ECO:0000256" key="4">
    <source>
        <dbReference type="ARBA" id="ARBA00023002"/>
    </source>
</evidence>
<dbReference type="RefSeq" id="WP_043679170.1">
    <property type="nucleotide sequence ID" value="NZ_HG916765.1"/>
</dbReference>
<feature type="domain" description="FAD dependent oxidoreductase" evidence="6">
    <location>
        <begin position="6"/>
        <end position="364"/>
    </location>
</feature>
<organism evidence="7 8">
    <name type="scientific">Castellaniella defragrans (strain DSM 12143 / CCUG 39792 / 65Phen)</name>
    <name type="common">Alcaligenes defragrans</name>
    <dbReference type="NCBI Taxonomy" id="1437824"/>
    <lineage>
        <taxon>Bacteria</taxon>
        <taxon>Pseudomonadati</taxon>
        <taxon>Pseudomonadota</taxon>
        <taxon>Betaproteobacteria</taxon>
        <taxon>Burkholderiales</taxon>
        <taxon>Alcaligenaceae</taxon>
        <taxon>Castellaniella</taxon>
    </lineage>
</organism>
<dbReference type="AlphaFoldDB" id="W8X1C4"/>
<sequence>MTDRVDCVVIGAGVVGLAVARACALAGWETILIEAEHAIGTGTSSRNSEVIHAGIYYPRGSLKARLCVEGRRALYAYCDSHGIPHRRCGKLIVATRDEQVEALRRIGAAAAANGMDDLRWLQRGQAQALEPALHCIAALESPSTGIIDSHGLMLALQGDFETAGGMLAFRSPVTGGQVLGDGSGILLRTGGDEPMELLATRTVNCAGLQAQTVAAAIVGVPAASIPPGRYAKGNYYSLSGAAPFSRLIYPIPEPGGLGVHLTLDLGGQARFGPDVEWIDALDYTVDPARAEGFYAAIRHYWPGLPDAALQPGYAGIRPKLAVPAGQDADFVIQGARAHGVPGLVNLYGIESPGLTACLAIAGEVMRRLEAP</sequence>
<dbReference type="GO" id="GO:0019145">
    <property type="term" value="F:aminobutyraldehyde dehydrogenase (NAD+) activity"/>
    <property type="evidence" value="ECO:0007669"/>
    <property type="project" value="UniProtKB-EC"/>
</dbReference>
<dbReference type="Gene3D" id="3.30.9.10">
    <property type="entry name" value="D-Amino Acid Oxidase, subunit A, domain 2"/>
    <property type="match status" value="1"/>
</dbReference>
<evidence type="ECO:0000256" key="1">
    <source>
        <dbReference type="ARBA" id="ARBA00001974"/>
    </source>
</evidence>
<evidence type="ECO:0000313" key="7">
    <source>
        <dbReference type="EMBL" id="CDM22676.1"/>
    </source>
</evidence>
<evidence type="ECO:0000256" key="5">
    <source>
        <dbReference type="ARBA" id="ARBA00037941"/>
    </source>
</evidence>
<dbReference type="eggNOG" id="COG0579">
    <property type="taxonomic scope" value="Bacteria"/>
</dbReference>
<accession>W8X1C4</accession>
<dbReference type="InterPro" id="IPR036188">
    <property type="entry name" value="FAD/NAD-bd_sf"/>
</dbReference>